<accession>A0AAD2JPH6</accession>
<dbReference type="Gene3D" id="3.30.300.20">
    <property type="match status" value="1"/>
</dbReference>
<dbReference type="EMBL" id="CAKOGP040002424">
    <property type="protein sequence ID" value="CAJ1969584.1"/>
    <property type="molecule type" value="Genomic_DNA"/>
</dbReference>
<comment type="caution">
    <text evidence="3">The sequence shown here is derived from an EMBL/GenBank/DDBJ whole genome shotgun (WGS) entry which is preliminary data.</text>
</comment>
<dbReference type="SUPFAM" id="SSF89919">
    <property type="entry name" value="Ribosome-binding factor A, RbfA"/>
    <property type="match status" value="1"/>
</dbReference>
<dbReference type="InterPro" id="IPR000238">
    <property type="entry name" value="RbfA"/>
</dbReference>
<sequence>MNCLLMIATICALFVQLGAAFTTLQPPPQSPSSMRTALSQPQRRHSSSTALSVYFQKGARSNNNRGKEKSKRQYRVNQLVQSELGKIIHTGIIKGDCEYLDDDLRKRISIVNVDVSPDLRQARVTTSIRNASSDSSSNNAMDKRRAYSWLVQNTYALRHTLAQKMSHMKSSPSLTFVQVDVAAAVDVMYLIEKVSSGYGREKVGEFGGDDNSLPRGFIDDMDFDEELEDHEWDDEDDDFFDLEEGDGED</sequence>
<feature type="chain" id="PRO_5042003240" evidence="2">
    <location>
        <begin position="21"/>
        <end position="249"/>
    </location>
</feature>
<evidence type="ECO:0000313" key="3">
    <source>
        <dbReference type="EMBL" id="CAJ1969584.1"/>
    </source>
</evidence>
<feature type="region of interest" description="Disordered" evidence="1">
    <location>
        <begin position="25"/>
        <end position="49"/>
    </location>
</feature>
<proteinExistence type="predicted"/>
<dbReference type="InterPro" id="IPR023799">
    <property type="entry name" value="RbfA_dom_sf"/>
</dbReference>
<name>A0AAD2JPH6_9STRA</name>
<dbReference type="AlphaFoldDB" id="A0AAD2JPH6"/>
<feature type="region of interest" description="Disordered" evidence="1">
    <location>
        <begin position="55"/>
        <end position="74"/>
    </location>
</feature>
<protein>
    <submittedName>
        <fullName evidence="3">Uncharacterized protein</fullName>
    </submittedName>
</protein>
<dbReference type="InterPro" id="IPR015946">
    <property type="entry name" value="KH_dom-like_a/b"/>
</dbReference>
<evidence type="ECO:0000313" key="4">
    <source>
        <dbReference type="Proteomes" id="UP001295423"/>
    </source>
</evidence>
<feature type="signal peptide" evidence="2">
    <location>
        <begin position="1"/>
        <end position="20"/>
    </location>
</feature>
<dbReference type="Proteomes" id="UP001295423">
    <property type="component" value="Unassembled WGS sequence"/>
</dbReference>
<organism evidence="3 4">
    <name type="scientific">Cylindrotheca closterium</name>
    <dbReference type="NCBI Taxonomy" id="2856"/>
    <lineage>
        <taxon>Eukaryota</taxon>
        <taxon>Sar</taxon>
        <taxon>Stramenopiles</taxon>
        <taxon>Ochrophyta</taxon>
        <taxon>Bacillariophyta</taxon>
        <taxon>Bacillariophyceae</taxon>
        <taxon>Bacillariophycidae</taxon>
        <taxon>Bacillariales</taxon>
        <taxon>Bacillariaceae</taxon>
        <taxon>Cylindrotheca</taxon>
    </lineage>
</organism>
<keyword evidence="2" id="KW-0732">Signal</keyword>
<evidence type="ECO:0000256" key="1">
    <source>
        <dbReference type="SAM" id="MobiDB-lite"/>
    </source>
</evidence>
<gene>
    <name evidence="3" type="ORF">CYCCA115_LOCUS23785</name>
</gene>
<feature type="compositionally biased region" description="Polar residues" evidence="1">
    <location>
        <begin position="34"/>
        <end position="49"/>
    </location>
</feature>
<dbReference type="Pfam" id="PF02033">
    <property type="entry name" value="RBFA"/>
    <property type="match status" value="1"/>
</dbReference>
<reference evidence="3" key="1">
    <citation type="submission" date="2023-08" db="EMBL/GenBank/DDBJ databases">
        <authorList>
            <person name="Audoor S."/>
            <person name="Bilcke G."/>
        </authorList>
    </citation>
    <scope>NUCLEOTIDE SEQUENCE</scope>
</reference>
<evidence type="ECO:0000256" key="2">
    <source>
        <dbReference type="SAM" id="SignalP"/>
    </source>
</evidence>
<keyword evidence="4" id="KW-1185">Reference proteome</keyword>
<dbReference type="GO" id="GO:0006364">
    <property type="term" value="P:rRNA processing"/>
    <property type="evidence" value="ECO:0007669"/>
    <property type="project" value="InterPro"/>
</dbReference>